<keyword evidence="8" id="KW-0256">Endoplasmic reticulum</keyword>
<evidence type="ECO:0000256" key="8">
    <source>
        <dbReference type="ARBA" id="ARBA00022824"/>
    </source>
</evidence>
<protein>
    <recommendedName>
        <fullName evidence="4">dolichyl-phosphate beta-glucosyltransferase</fullName>
        <ecNumber evidence="4">2.4.1.117</ecNumber>
    </recommendedName>
</protein>
<name>A0A8T7LY48_9CHLR</name>
<evidence type="ECO:0000313" key="15">
    <source>
        <dbReference type="EMBL" id="WJW67702.1"/>
    </source>
</evidence>
<feature type="domain" description="Glycosyltransferase 2-like" evidence="13">
    <location>
        <begin position="7"/>
        <end position="176"/>
    </location>
</feature>
<evidence type="ECO:0000256" key="3">
    <source>
        <dbReference type="ARBA" id="ARBA00006739"/>
    </source>
</evidence>
<evidence type="ECO:0000256" key="11">
    <source>
        <dbReference type="ARBA" id="ARBA00023136"/>
    </source>
</evidence>
<evidence type="ECO:0000256" key="9">
    <source>
        <dbReference type="ARBA" id="ARBA00022968"/>
    </source>
</evidence>
<dbReference type="PANTHER" id="PTHR10859">
    <property type="entry name" value="GLYCOSYL TRANSFERASE"/>
    <property type="match status" value="1"/>
</dbReference>
<dbReference type="AlphaFoldDB" id="A0A8T7LY48"/>
<dbReference type="SUPFAM" id="SSF53448">
    <property type="entry name" value="Nucleotide-diphospho-sugar transferases"/>
    <property type="match status" value="1"/>
</dbReference>
<evidence type="ECO:0000256" key="6">
    <source>
        <dbReference type="ARBA" id="ARBA00022679"/>
    </source>
</evidence>
<evidence type="ECO:0000256" key="1">
    <source>
        <dbReference type="ARBA" id="ARBA00004389"/>
    </source>
</evidence>
<evidence type="ECO:0000256" key="4">
    <source>
        <dbReference type="ARBA" id="ARBA00012583"/>
    </source>
</evidence>
<keyword evidence="6" id="KW-0808">Transferase</keyword>
<dbReference type="PANTHER" id="PTHR10859:SF91">
    <property type="entry name" value="DOLICHYL-PHOSPHATE BETA-GLUCOSYLTRANSFERASE"/>
    <property type="match status" value="1"/>
</dbReference>
<dbReference type="Gene3D" id="3.90.550.10">
    <property type="entry name" value="Spore Coat Polysaccharide Biosynthesis Protein SpsA, Chain A"/>
    <property type="match status" value="1"/>
</dbReference>
<dbReference type="CDD" id="cd04188">
    <property type="entry name" value="DPG_synthase"/>
    <property type="match status" value="1"/>
</dbReference>
<dbReference type="EMBL" id="JACATZ010000001">
    <property type="protein sequence ID" value="NWJ45837.1"/>
    <property type="molecule type" value="Genomic_DNA"/>
</dbReference>
<comment type="pathway">
    <text evidence="2">Protein modification; protein glycosylation.</text>
</comment>
<accession>A0A8T7LY48</accession>
<evidence type="ECO:0000256" key="2">
    <source>
        <dbReference type="ARBA" id="ARBA00004922"/>
    </source>
</evidence>
<dbReference type="GO" id="GO:0006487">
    <property type="term" value="P:protein N-linked glycosylation"/>
    <property type="evidence" value="ECO:0007669"/>
    <property type="project" value="TreeGrafter"/>
</dbReference>
<evidence type="ECO:0000256" key="12">
    <source>
        <dbReference type="ARBA" id="ARBA00045097"/>
    </source>
</evidence>
<proteinExistence type="inferred from homology"/>
<dbReference type="EMBL" id="CP128399">
    <property type="protein sequence ID" value="WJW67702.1"/>
    <property type="molecule type" value="Genomic_DNA"/>
</dbReference>
<comment type="subcellular location">
    <subcellularLocation>
        <location evidence="1">Endoplasmic reticulum membrane</location>
        <topology evidence="1">Single-pass membrane protein</topology>
    </subcellularLocation>
</comment>
<reference evidence="15" key="2">
    <citation type="journal article" date="2024" name="Nature">
        <title>Anoxygenic phototroph of the Chloroflexota uses a type I reaction centre.</title>
        <authorList>
            <person name="Tsuji J.M."/>
            <person name="Shaw N.A."/>
            <person name="Nagashima S."/>
            <person name="Venkiteswaran J.J."/>
            <person name="Schiff S.L."/>
            <person name="Watanabe T."/>
            <person name="Fukui M."/>
            <person name="Hanada S."/>
            <person name="Tank M."/>
            <person name="Neufeld J.D."/>
        </authorList>
    </citation>
    <scope>NUCLEOTIDE SEQUENCE</scope>
    <source>
        <strain evidence="15">L227-S17</strain>
    </source>
</reference>
<dbReference type="Proteomes" id="UP000521676">
    <property type="component" value="Unassembled WGS sequence"/>
</dbReference>
<sequence length="266" mass="30698">MDEPHLSIVIPIFNEEQRIKPSLVKILDYFQNKPFKWEILLVDDGSKDQGITLAKETLHNKVEFRIISYGDNKGKGYALKQGVLASRGKFILFTDADLATPIDELDKMLPWFEPNADNSGYDIVQGSRKMNGATIERHQPWLRESMGKVFTWLSNNVANSHVSDVTCGFKCYRREIGHRIYAAQQLYDWSFDSEIIFIARKNGYKIKEVPVHWHDVRGTKVRLIKDVVRSLKGLLQIRINDWRGNYSSLDSKLASFESIVTDYPEN</sequence>
<dbReference type="InterPro" id="IPR001173">
    <property type="entry name" value="Glyco_trans_2-like"/>
</dbReference>
<comment type="similarity">
    <text evidence="3">Belongs to the glycosyltransferase 2 family.</text>
</comment>
<keyword evidence="9" id="KW-0735">Signal-anchor</keyword>
<gene>
    <name evidence="14" type="ORF">HXX08_08165</name>
    <name evidence="15" type="ORF">OZ401_000977</name>
</gene>
<dbReference type="InterPro" id="IPR035518">
    <property type="entry name" value="DPG_synthase"/>
</dbReference>
<evidence type="ECO:0000259" key="13">
    <source>
        <dbReference type="Pfam" id="PF00535"/>
    </source>
</evidence>
<comment type="catalytic activity">
    <reaction evidence="12">
        <text>a di-trans,poly-cis-dolichyl phosphate + UDP-alpha-D-glucose = a di-trans,poly-cis-dolichyl beta-D-glucosyl phosphate + UDP</text>
        <dbReference type="Rhea" id="RHEA:15401"/>
        <dbReference type="Rhea" id="RHEA-COMP:19498"/>
        <dbReference type="Rhea" id="RHEA-COMP:19502"/>
        <dbReference type="ChEBI" id="CHEBI:57525"/>
        <dbReference type="ChEBI" id="CHEBI:57683"/>
        <dbReference type="ChEBI" id="CHEBI:58223"/>
        <dbReference type="ChEBI" id="CHEBI:58885"/>
        <dbReference type="EC" id="2.4.1.117"/>
    </reaction>
    <physiologicalReaction direction="left-to-right" evidence="12">
        <dbReference type="Rhea" id="RHEA:15402"/>
    </physiologicalReaction>
</comment>
<keyword evidence="5" id="KW-0328">Glycosyltransferase</keyword>
<dbReference type="Pfam" id="PF00535">
    <property type="entry name" value="Glycos_transf_2"/>
    <property type="match status" value="1"/>
</dbReference>
<keyword evidence="11" id="KW-0472">Membrane</keyword>
<dbReference type="EC" id="2.4.1.117" evidence="4"/>
<reference evidence="14 16" key="1">
    <citation type="submission" date="2020-06" db="EMBL/GenBank/DDBJ databases">
        <title>Anoxygenic phototrophic Chloroflexota member uses a Type I reaction center.</title>
        <authorList>
            <person name="Tsuji J.M."/>
            <person name="Shaw N.A."/>
            <person name="Nagashima S."/>
            <person name="Venkiteswaran J."/>
            <person name="Schiff S.L."/>
            <person name="Hanada S."/>
            <person name="Tank M."/>
            <person name="Neufeld J.D."/>
        </authorList>
    </citation>
    <scope>NUCLEOTIDE SEQUENCE [LARGE SCALE GENOMIC DNA]</scope>
    <source>
        <strain evidence="14">L227-S17</strain>
    </source>
</reference>
<evidence type="ECO:0000256" key="5">
    <source>
        <dbReference type="ARBA" id="ARBA00022676"/>
    </source>
</evidence>
<dbReference type="InterPro" id="IPR029044">
    <property type="entry name" value="Nucleotide-diphossugar_trans"/>
</dbReference>
<evidence type="ECO:0000256" key="7">
    <source>
        <dbReference type="ARBA" id="ARBA00022692"/>
    </source>
</evidence>
<dbReference type="RefSeq" id="WP_341469592.1">
    <property type="nucleotide sequence ID" value="NZ_CP128399.1"/>
</dbReference>
<evidence type="ECO:0000313" key="17">
    <source>
        <dbReference type="Proteomes" id="UP001431572"/>
    </source>
</evidence>
<evidence type="ECO:0000256" key="10">
    <source>
        <dbReference type="ARBA" id="ARBA00022989"/>
    </source>
</evidence>
<keyword evidence="7" id="KW-0812">Transmembrane</keyword>
<evidence type="ECO:0000313" key="16">
    <source>
        <dbReference type="Proteomes" id="UP000521676"/>
    </source>
</evidence>
<organism evidence="14 16">
    <name type="scientific">Candidatus Chlorohelix allophototropha</name>
    <dbReference type="NCBI Taxonomy" id="3003348"/>
    <lineage>
        <taxon>Bacteria</taxon>
        <taxon>Bacillati</taxon>
        <taxon>Chloroflexota</taxon>
        <taxon>Chloroflexia</taxon>
        <taxon>Candidatus Chloroheliales</taxon>
        <taxon>Candidatus Chloroheliaceae</taxon>
        <taxon>Candidatus Chlorohelix</taxon>
    </lineage>
</organism>
<dbReference type="GO" id="GO:0004581">
    <property type="term" value="F:dolichyl-phosphate beta-glucosyltransferase activity"/>
    <property type="evidence" value="ECO:0007669"/>
    <property type="project" value="UniProtKB-EC"/>
</dbReference>
<keyword evidence="17" id="KW-1185">Reference proteome</keyword>
<keyword evidence="10" id="KW-1133">Transmembrane helix</keyword>
<dbReference type="Proteomes" id="UP001431572">
    <property type="component" value="Chromosome 1"/>
</dbReference>
<evidence type="ECO:0000313" key="14">
    <source>
        <dbReference type="EMBL" id="NWJ45837.1"/>
    </source>
</evidence>